<evidence type="ECO:0000256" key="2">
    <source>
        <dbReference type="SAM" id="Phobius"/>
    </source>
</evidence>
<feature type="transmembrane region" description="Helical" evidence="2">
    <location>
        <begin position="457"/>
        <end position="477"/>
    </location>
</feature>
<organism evidence="3 4">
    <name type="scientific">Sporothrix eucalyptigena</name>
    <dbReference type="NCBI Taxonomy" id="1812306"/>
    <lineage>
        <taxon>Eukaryota</taxon>
        <taxon>Fungi</taxon>
        <taxon>Dikarya</taxon>
        <taxon>Ascomycota</taxon>
        <taxon>Pezizomycotina</taxon>
        <taxon>Sordariomycetes</taxon>
        <taxon>Sordariomycetidae</taxon>
        <taxon>Ophiostomatales</taxon>
        <taxon>Ophiostomataceae</taxon>
        <taxon>Sporothrix</taxon>
    </lineage>
</organism>
<feature type="transmembrane region" description="Helical" evidence="2">
    <location>
        <begin position="483"/>
        <end position="506"/>
    </location>
</feature>
<feature type="compositionally biased region" description="Basic and acidic residues" evidence="1">
    <location>
        <begin position="1"/>
        <end position="19"/>
    </location>
</feature>
<keyword evidence="2" id="KW-0812">Transmembrane</keyword>
<gene>
    <name evidence="3" type="ORF">SEUCBS140593_005811</name>
</gene>
<proteinExistence type="predicted"/>
<feature type="transmembrane region" description="Helical" evidence="2">
    <location>
        <begin position="180"/>
        <end position="203"/>
    </location>
</feature>
<feature type="compositionally biased region" description="Low complexity" evidence="1">
    <location>
        <begin position="330"/>
        <end position="351"/>
    </location>
</feature>
<feature type="region of interest" description="Disordered" evidence="1">
    <location>
        <begin position="134"/>
        <end position="155"/>
    </location>
</feature>
<evidence type="ECO:0000256" key="1">
    <source>
        <dbReference type="SAM" id="MobiDB-lite"/>
    </source>
</evidence>
<feature type="transmembrane region" description="Helical" evidence="2">
    <location>
        <begin position="417"/>
        <end position="437"/>
    </location>
</feature>
<feature type="region of interest" description="Disordered" evidence="1">
    <location>
        <begin position="285"/>
        <end position="352"/>
    </location>
</feature>
<reference evidence="3 4" key="1">
    <citation type="submission" date="2024-01" db="EMBL/GenBank/DDBJ databases">
        <authorList>
            <person name="Allen C."/>
            <person name="Tagirdzhanova G."/>
        </authorList>
    </citation>
    <scope>NUCLEOTIDE SEQUENCE [LARGE SCALE GENOMIC DNA]</scope>
</reference>
<dbReference type="Proteomes" id="UP001642482">
    <property type="component" value="Unassembled WGS sequence"/>
</dbReference>
<name>A0ABP0C0J7_9PEZI</name>
<feature type="compositionally biased region" description="Polar residues" evidence="1">
    <location>
        <begin position="43"/>
        <end position="71"/>
    </location>
</feature>
<keyword evidence="4" id="KW-1185">Reference proteome</keyword>
<protein>
    <recommendedName>
        <fullName evidence="5">Integral membrane protein</fullName>
    </recommendedName>
</protein>
<dbReference type="EMBL" id="CAWUHD010000058">
    <property type="protein sequence ID" value="CAK7225165.1"/>
    <property type="molecule type" value="Genomic_DNA"/>
</dbReference>
<sequence length="526" mass="57848">MSNPGRFDHLPRRIADSHHASGPFSFLNPTTRYVKVPARKPHNTQTGLKADSSASNTQDSSADAITITNDASEVDAGGRPASNGTPKKLQLQPGSQHDGQPEHIEGAYQIWRSRDNRKGRHAIVLTNDFFHRRHHSHGGLSPGGKKADGGDGTVPRSTNSWRGIAHILWKMVTKYPIWDVSYDVALIFTIGSVIWVINSFFVWLPLAAPWTEFPNEETTGGGVTAIVGATVFEVGAILGVLEAVNENRADCFGWALEEALESGMLSLRPNPDDCKHAHVERTRLFTRRRKSRHHGSHHGHGHRRPHPSQGNTVQEEASVGGKPIGQVGADDSSSSSDIDHSNTSSSTSTDSTRIHPQRRKWVWWPSWQELRTIYAREMGFWACVIQLFGATVFWISGFTGLPPISDRLSTAATNGAFWAPQVIGGMGFIISSFMFMLETQRKWYIPAPQILGWHIGIWNLVGAIGFTLCGALGFGAATNDAVSYASCLSTFVGSWAFLIGSIIQWYESLDKHPIQIQESLPSHVEP</sequence>
<comment type="caution">
    <text evidence="3">The sequence shown here is derived from an EMBL/GenBank/DDBJ whole genome shotgun (WGS) entry which is preliminary data.</text>
</comment>
<feature type="transmembrane region" description="Helical" evidence="2">
    <location>
        <begin position="378"/>
        <end position="397"/>
    </location>
</feature>
<accession>A0ABP0C0J7</accession>
<feature type="compositionally biased region" description="Basic residues" evidence="1">
    <location>
        <begin position="285"/>
        <end position="306"/>
    </location>
</feature>
<evidence type="ECO:0000313" key="4">
    <source>
        <dbReference type="Proteomes" id="UP001642482"/>
    </source>
</evidence>
<evidence type="ECO:0008006" key="5">
    <source>
        <dbReference type="Google" id="ProtNLM"/>
    </source>
</evidence>
<feature type="transmembrane region" description="Helical" evidence="2">
    <location>
        <begin position="223"/>
        <end position="244"/>
    </location>
</feature>
<keyword evidence="2" id="KW-1133">Transmembrane helix</keyword>
<keyword evidence="2" id="KW-0472">Membrane</keyword>
<evidence type="ECO:0000313" key="3">
    <source>
        <dbReference type="EMBL" id="CAK7225165.1"/>
    </source>
</evidence>
<feature type="region of interest" description="Disordered" evidence="1">
    <location>
        <begin position="1"/>
        <end position="101"/>
    </location>
</feature>